<feature type="chain" id="PRO_5045356457" description="Lipoprotein" evidence="1">
    <location>
        <begin position="23"/>
        <end position="131"/>
    </location>
</feature>
<reference evidence="3" key="1">
    <citation type="journal article" date="2019" name="Int. J. Syst. Evol. Microbiol.">
        <title>The Global Catalogue of Microorganisms (GCM) 10K type strain sequencing project: providing services to taxonomists for standard genome sequencing and annotation.</title>
        <authorList>
            <consortium name="The Broad Institute Genomics Platform"/>
            <consortium name="The Broad Institute Genome Sequencing Center for Infectious Disease"/>
            <person name="Wu L."/>
            <person name="Ma J."/>
        </authorList>
    </citation>
    <scope>NUCLEOTIDE SEQUENCE [LARGE SCALE GENOMIC DNA]</scope>
    <source>
        <strain evidence="3">JCM 12928</strain>
    </source>
</reference>
<dbReference type="RefSeq" id="WP_343792427.1">
    <property type="nucleotide sequence ID" value="NZ_BAAAGA010000003.1"/>
</dbReference>
<organism evidence="2 3">
    <name type="scientific">Brevundimonas kwangchunensis</name>
    <dbReference type="NCBI Taxonomy" id="322163"/>
    <lineage>
        <taxon>Bacteria</taxon>
        <taxon>Pseudomonadati</taxon>
        <taxon>Pseudomonadota</taxon>
        <taxon>Alphaproteobacteria</taxon>
        <taxon>Caulobacterales</taxon>
        <taxon>Caulobacteraceae</taxon>
        <taxon>Brevundimonas</taxon>
    </lineage>
</organism>
<evidence type="ECO:0000313" key="3">
    <source>
        <dbReference type="Proteomes" id="UP001501352"/>
    </source>
</evidence>
<name>A0ABP3RY77_9CAUL</name>
<gene>
    <name evidence="2" type="ORF">GCM10009422_15580</name>
</gene>
<keyword evidence="3" id="KW-1185">Reference proteome</keyword>
<dbReference type="Proteomes" id="UP001501352">
    <property type="component" value="Unassembled WGS sequence"/>
</dbReference>
<sequence>MKTTTRLPLVAVLILGALTSCSPSTRIALKNDTGAEIETAIGQAPTRLAAGETSRPFILAWGAQGHWSKTVTAGGCTWTWADDDYGRDLRLPPPTLTQPPTLLVIDSAFNLTALNENGDALGQLRPRRSCP</sequence>
<feature type="signal peptide" evidence="1">
    <location>
        <begin position="1"/>
        <end position="22"/>
    </location>
</feature>
<keyword evidence="1" id="KW-0732">Signal</keyword>
<accession>A0ABP3RY77</accession>
<proteinExistence type="predicted"/>
<evidence type="ECO:0000256" key="1">
    <source>
        <dbReference type="SAM" id="SignalP"/>
    </source>
</evidence>
<dbReference type="EMBL" id="BAAAGA010000003">
    <property type="protein sequence ID" value="GAA0620760.1"/>
    <property type="molecule type" value="Genomic_DNA"/>
</dbReference>
<evidence type="ECO:0008006" key="4">
    <source>
        <dbReference type="Google" id="ProtNLM"/>
    </source>
</evidence>
<comment type="caution">
    <text evidence="2">The sequence shown here is derived from an EMBL/GenBank/DDBJ whole genome shotgun (WGS) entry which is preliminary data.</text>
</comment>
<evidence type="ECO:0000313" key="2">
    <source>
        <dbReference type="EMBL" id="GAA0620760.1"/>
    </source>
</evidence>
<dbReference type="PROSITE" id="PS51257">
    <property type="entry name" value="PROKAR_LIPOPROTEIN"/>
    <property type="match status" value="1"/>
</dbReference>
<protein>
    <recommendedName>
        <fullName evidence="4">Lipoprotein</fullName>
    </recommendedName>
</protein>